<dbReference type="GO" id="GO:0016887">
    <property type="term" value="F:ATP hydrolysis activity"/>
    <property type="evidence" value="ECO:0007669"/>
    <property type="project" value="InterPro"/>
</dbReference>
<evidence type="ECO:0000256" key="3">
    <source>
        <dbReference type="ARBA" id="ARBA00022840"/>
    </source>
</evidence>
<dbReference type="Pfam" id="PF00005">
    <property type="entry name" value="ABC_tran"/>
    <property type="match status" value="1"/>
</dbReference>
<dbReference type="eggNOG" id="COG1131">
    <property type="taxonomic scope" value="Bacteria"/>
</dbReference>
<keyword evidence="1" id="KW-0813">Transport</keyword>
<keyword evidence="3" id="KW-0067">ATP-binding</keyword>
<dbReference type="EMBL" id="AFUP01000008">
    <property type="protein sequence ID" value="EGV07529.1"/>
    <property type="molecule type" value="Genomic_DNA"/>
</dbReference>
<dbReference type="Proteomes" id="UP000003287">
    <property type="component" value="Unassembled WGS sequence"/>
</dbReference>
<dbReference type="GO" id="GO:0005524">
    <property type="term" value="F:ATP binding"/>
    <property type="evidence" value="ECO:0007669"/>
    <property type="project" value="UniProtKB-KW"/>
</dbReference>
<evidence type="ECO:0000256" key="1">
    <source>
        <dbReference type="ARBA" id="ARBA00022448"/>
    </source>
</evidence>
<feature type="domain" description="ABC transporter" evidence="4">
    <location>
        <begin position="23"/>
        <end position="112"/>
    </location>
</feature>
<proteinExistence type="predicted"/>
<dbReference type="InterPro" id="IPR027417">
    <property type="entry name" value="P-loop_NTPase"/>
</dbReference>
<dbReference type="InterPro" id="IPR051782">
    <property type="entry name" value="ABC_Transporter_VariousFunc"/>
</dbReference>
<reference evidence="5 6" key="1">
    <citation type="submission" date="2011-06" db="EMBL/GenBank/DDBJ databases">
        <authorList>
            <person name="Harkins D.M."/>
            <person name="Madupu R."/>
            <person name="Durkin A.S."/>
            <person name="Torralba M."/>
            <person name="Methe B."/>
            <person name="Sutton G.G."/>
            <person name="Nelson K.E."/>
        </authorList>
    </citation>
    <scope>NUCLEOTIDE SEQUENCE [LARGE SCALE GENOMIC DNA]</scope>
    <source>
        <strain evidence="5 6">SK1060</strain>
    </source>
</reference>
<dbReference type="PANTHER" id="PTHR42939">
    <property type="entry name" value="ABC TRANSPORTER ATP-BINDING PROTEIN ALBC-RELATED"/>
    <property type="match status" value="1"/>
</dbReference>
<dbReference type="AlphaFoldDB" id="F9P992"/>
<evidence type="ECO:0000313" key="6">
    <source>
        <dbReference type="Proteomes" id="UP000003287"/>
    </source>
</evidence>
<accession>F9P992</accession>
<dbReference type="Gene3D" id="3.40.50.300">
    <property type="entry name" value="P-loop containing nucleotide triphosphate hydrolases"/>
    <property type="match status" value="1"/>
</dbReference>
<gene>
    <name evidence="5" type="ORF">HMPREF1042_0017</name>
</gene>
<organism evidence="5 6">
    <name type="scientific">Streptococcus constellatus subsp. pharyngis SK1060 = CCUG 46377</name>
    <dbReference type="NCBI Taxonomy" id="1035184"/>
    <lineage>
        <taxon>Bacteria</taxon>
        <taxon>Bacillati</taxon>
        <taxon>Bacillota</taxon>
        <taxon>Bacilli</taxon>
        <taxon>Lactobacillales</taxon>
        <taxon>Streptococcaceae</taxon>
        <taxon>Streptococcus</taxon>
        <taxon>Streptococcus anginosus group</taxon>
    </lineage>
</organism>
<name>F9P992_STRCV</name>
<evidence type="ECO:0000313" key="5">
    <source>
        <dbReference type="EMBL" id="EGV07529.1"/>
    </source>
</evidence>
<evidence type="ECO:0000259" key="4">
    <source>
        <dbReference type="Pfam" id="PF00005"/>
    </source>
</evidence>
<evidence type="ECO:0000256" key="2">
    <source>
        <dbReference type="ARBA" id="ARBA00022741"/>
    </source>
</evidence>
<dbReference type="PANTHER" id="PTHR42939:SF1">
    <property type="entry name" value="ABC TRANSPORTER ATP-BINDING PROTEIN ALBC-RELATED"/>
    <property type="match status" value="1"/>
</dbReference>
<keyword evidence="2" id="KW-0547">Nucleotide-binding</keyword>
<dbReference type="InterPro" id="IPR003439">
    <property type="entry name" value="ABC_transporter-like_ATP-bd"/>
</dbReference>
<dbReference type="SUPFAM" id="SSF52540">
    <property type="entry name" value="P-loop containing nucleoside triphosphate hydrolases"/>
    <property type="match status" value="1"/>
</dbReference>
<protein>
    <submittedName>
        <fullName evidence="5">Conserved domain protein</fullName>
    </submittedName>
</protein>
<sequence>MDKVLLEVDKLSIWYETKKYIVKDSKLSISENEIIALVGVNGAGKTTLINTLVGIHSKYSLGEFIFRNEKLEFDDESFKMNRIAVFSQDESFRYWNFVEYMKFIFETYNIPLDSKYIDYLIDGFSFRKYINYMKKDLSMGNKRNFH</sequence>